<feature type="domain" description="Peptidase M16 C-terminal" evidence="5">
    <location>
        <begin position="285"/>
        <end position="459"/>
    </location>
</feature>
<dbReference type="PROSITE" id="PS00143">
    <property type="entry name" value="INSULINASE"/>
    <property type="match status" value="1"/>
</dbReference>
<dbReference type="InterPro" id="IPR011249">
    <property type="entry name" value="Metalloenz_LuxS/M16"/>
</dbReference>
<evidence type="ECO:0000259" key="5">
    <source>
        <dbReference type="Pfam" id="PF05193"/>
    </source>
</evidence>
<dbReference type="EMBL" id="AHMM02000006">
    <property type="protein sequence ID" value="EQA38577.1"/>
    <property type="molecule type" value="Genomic_DNA"/>
</dbReference>
<comment type="similarity">
    <text evidence="2 3">Belongs to the peptidase M16 family.</text>
</comment>
<dbReference type="PANTHER" id="PTHR11851:SF49">
    <property type="entry name" value="MITOCHONDRIAL-PROCESSING PEPTIDASE SUBUNIT ALPHA"/>
    <property type="match status" value="1"/>
</dbReference>
<evidence type="ECO:0000256" key="1">
    <source>
        <dbReference type="ARBA" id="ARBA00001947"/>
    </source>
</evidence>
<keyword evidence="6" id="KW-0378">Hydrolase</keyword>
<dbReference type="GO" id="GO:0046872">
    <property type="term" value="F:metal ion binding"/>
    <property type="evidence" value="ECO:0007669"/>
    <property type="project" value="InterPro"/>
</dbReference>
<dbReference type="AlphaFoldDB" id="V6HEN1"/>
<evidence type="ECO:0000313" key="6">
    <source>
        <dbReference type="EMBL" id="EQA38577.1"/>
    </source>
</evidence>
<reference evidence="6 7" key="1">
    <citation type="submission" date="2013-05" db="EMBL/GenBank/DDBJ databases">
        <authorList>
            <person name="Harkins D.M."/>
            <person name="Durkin A.S."/>
            <person name="Brinkac L.M."/>
            <person name="Haft D.H."/>
            <person name="Selengut J.D."/>
            <person name="Sanka R."/>
            <person name="DePew J."/>
            <person name="Purushe J."/>
            <person name="Hartskeerl R.A."/>
            <person name="Ahmed A."/>
            <person name="van der Linden H."/>
            <person name="Goris M.G.A."/>
            <person name="Vinetz J.M."/>
            <person name="Sutton G.G."/>
            <person name="Nierman W.C."/>
            <person name="Fouts D.E."/>
        </authorList>
    </citation>
    <scope>NUCLEOTIDE SEQUENCE [LARGE SCALE GENOMIC DNA]</scope>
    <source>
        <strain evidence="6 7">10</strain>
    </source>
</reference>
<dbReference type="InterPro" id="IPR007863">
    <property type="entry name" value="Peptidase_M16_C"/>
</dbReference>
<dbReference type="Proteomes" id="UP000018719">
    <property type="component" value="Unassembled WGS sequence"/>
</dbReference>
<evidence type="ECO:0000256" key="3">
    <source>
        <dbReference type="RuleBase" id="RU004447"/>
    </source>
</evidence>
<sequence>MNAFGGNAVGMWNSFPKTKRTVLLTLICISSFSGLNAEEDLFSRIRTSLEARVKKVVLKNGIRLLLMKREGSPTVAVYTKFLVGSVDETPEIAGTAHLLEHMLFKGTKNIGTNNYEKEKIYLEQIRVWGKRLDSYRIKEREYIRNKEAIPEDFIKEKAVLETRFRNLLEFHRRFVVSNEDSYIYDKNGGTGFNAYTTDDVTNYQILLPSNRLEIWAKLESDRLKNPILREYYTERDVVLEERRMRVDNQGLGILREKFLGAAFEKHPYRMPVIGYESNLPFLDIDKTEDFFRRNYRPGNMAIAIVGDLDFTSAEALVRKYFEDIPDGSPAQPILQKETYDHDTRRVSVRHSSGPMKVMGWLTPAPPHVDRPVLDLIDAILTQGETGRLYKRLVLREKLAQKVSCWTGEPGERYDSLFAIYVTNVRGADPDKIETSILEEIETLKNESVSDEELLKIKNQIVGDYIRGLNSNGKLADVLTYYELLAGNWAAIFDDYSQLDRVSSEDIRRVAKKYFVPRNLTVGDLITSEGEQK</sequence>
<dbReference type="GO" id="GO:0006508">
    <property type="term" value="P:proteolysis"/>
    <property type="evidence" value="ECO:0007669"/>
    <property type="project" value="InterPro"/>
</dbReference>
<comment type="caution">
    <text evidence="6">The sequence shown here is derived from an EMBL/GenBank/DDBJ whole genome shotgun (WGS) entry which is preliminary data.</text>
</comment>
<dbReference type="PANTHER" id="PTHR11851">
    <property type="entry name" value="METALLOPROTEASE"/>
    <property type="match status" value="1"/>
</dbReference>
<accession>V6HEN1</accession>
<dbReference type="EC" id="3.4.24.-" evidence="6"/>
<dbReference type="Gene3D" id="3.30.830.10">
    <property type="entry name" value="Metalloenzyme, LuxS/M16 peptidase-like"/>
    <property type="match status" value="3"/>
</dbReference>
<proteinExistence type="inferred from homology"/>
<name>V6HEN1_9LEPT</name>
<protein>
    <submittedName>
        <fullName evidence="6">Peptidase M16 inactive domain protein</fullName>
        <ecNumber evidence="6">3.4.24.-</ecNumber>
    </submittedName>
</protein>
<evidence type="ECO:0000259" key="4">
    <source>
        <dbReference type="Pfam" id="PF00675"/>
    </source>
</evidence>
<feature type="domain" description="Peptidase M16 N-terminal" evidence="4">
    <location>
        <begin position="68"/>
        <end position="118"/>
    </location>
</feature>
<dbReference type="Pfam" id="PF05193">
    <property type="entry name" value="Peptidase_M16_C"/>
    <property type="match status" value="1"/>
</dbReference>
<organism evidence="6 7">
    <name type="scientific">Leptospira inadai serovar Lyme str. 10</name>
    <dbReference type="NCBI Taxonomy" id="1049790"/>
    <lineage>
        <taxon>Bacteria</taxon>
        <taxon>Pseudomonadati</taxon>
        <taxon>Spirochaetota</taxon>
        <taxon>Spirochaetia</taxon>
        <taxon>Leptospirales</taxon>
        <taxon>Leptospiraceae</taxon>
        <taxon>Leptospira</taxon>
    </lineage>
</organism>
<evidence type="ECO:0000256" key="2">
    <source>
        <dbReference type="ARBA" id="ARBA00007261"/>
    </source>
</evidence>
<gene>
    <name evidence="6" type="ORF">LEP1GSC047_2259</name>
</gene>
<dbReference type="Pfam" id="PF00675">
    <property type="entry name" value="Peptidase_M16"/>
    <property type="match status" value="1"/>
</dbReference>
<dbReference type="SUPFAM" id="SSF63411">
    <property type="entry name" value="LuxS/MPP-like metallohydrolase"/>
    <property type="match status" value="2"/>
</dbReference>
<dbReference type="GO" id="GO:0004222">
    <property type="term" value="F:metalloendopeptidase activity"/>
    <property type="evidence" value="ECO:0007669"/>
    <property type="project" value="InterPro"/>
</dbReference>
<dbReference type="STRING" id="1049790.LEP1GSC047_2259"/>
<comment type="cofactor">
    <cofactor evidence="1">
        <name>Zn(2+)</name>
        <dbReference type="ChEBI" id="CHEBI:29105"/>
    </cofactor>
</comment>
<evidence type="ECO:0000313" key="7">
    <source>
        <dbReference type="Proteomes" id="UP000018719"/>
    </source>
</evidence>
<dbReference type="InterPro" id="IPR011765">
    <property type="entry name" value="Pept_M16_N"/>
</dbReference>
<dbReference type="InterPro" id="IPR050361">
    <property type="entry name" value="MPP/UQCRC_Complex"/>
</dbReference>
<dbReference type="InterPro" id="IPR001431">
    <property type="entry name" value="Pept_M16_Zn_BS"/>
</dbReference>